<dbReference type="Pfam" id="PF22275">
    <property type="entry name" value="DUF6957"/>
    <property type="match status" value="1"/>
</dbReference>
<dbReference type="InterPro" id="IPR054232">
    <property type="entry name" value="DUF6957"/>
</dbReference>
<dbReference type="RefSeq" id="WP_110818088.1">
    <property type="nucleotide sequence ID" value="NZ_QJTX01000011.1"/>
</dbReference>
<gene>
    <name evidence="2" type="ORF">ALQ44_02879</name>
</gene>
<accession>A0A3M6E1V9</accession>
<feature type="domain" description="DUF6957" evidence="1">
    <location>
        <begin position="18"/>
        <end position="126"/>
    </location>
</feature>
<dbReference type="AlphaFoldDB" id="A0A3M6E1V9"/>
<dbReference type="EMBL" id="RBPQ01000136">
    <property type="protein sequence ID" value="RMO27666.1"/>
    <property type="molecule type" value="Genomic_DNA"/>
</dbReference>
<protein>
    <recommendedName>
        <fullName evidence="1">DUF6957 domain-containing protein</fullName>
    </recommendedName>
</protein>
<evidence type="ECO:0000313" key="2">
    <source>
        <dbReference type="EMBL" id="RMO27666.1"/>
    </source>
</evidence>
<proteinExistence type="predicted"/>
<dbReference type="Proteomes" id="UP000276886">
    <property type="component" value="Unassembled WGS sequence"/>
</dbReference>
<comment type="caution">
    <text evidence="2">The sequence shown here is derived from an EMBL/GenBank/DDBJ whole genome shotgun (WGS) entry which is preliminary data.</text>
</comment>
<reference evidence="2 3" key="1">
    <citation type="submission" date="2018-08" db="EMBL/GenBank/DDBJ databases">
        <title>Recombination of ecologically and evolutionarily significant loci maintains genetic cohesion in the Pseudomonas syringae species complex.</title>
        <authorList>
            <person name="Dillon M."/>
            <person name="Thakur S."/>
            <person name="Almeida R.N.D."/>
            <person name="Weir B.S."/>
            <person name="Guttman D.S."/>
        </authorList>
    </citation>
    <scope>NUCLEOTIDE SEQUENCE [LARGE SCALE GENOMIC DNA]</scope>
    <source>
        <strain evidence="2 3">ICMP 2788</strain>
    </source>
</reference>
<organism evidence="2 3">
    <name type="scientific">Pseudomonas syringae pv. pisi</name>
    <dbReference type="NCBI Taxonomy" id="59510"/>
    <lineage>
        <taxon>Bacteria</taxon>
        <taxon>Pseudomonadati</taxon>
        <taxon>Pseudomonadota</taxon>
        <taxon>Gammaproteobacteria</taxon>
        <taxon>Pseudomonadales</taxon>
        <taxon>Pseudomonadaceae</taxon>
        <taxon>Pseudomonas</taxon>
        <taxon>Pseudomonas syringae</taxon>
    </lineage>
</organism>
<name>A0A3M6E1V9_PSESJ</name>
<sequence length="129" mass="14624">MQDFDVGQMIGPSAVMAGGLAELDEAIEMTRERFPGLSFCVVGEWVWLDLDAPDLVVQELANEGKKPVMLLVFNVLYDSSTASESHWFRTTPLIDFTEQMFFQTENKLYVLLGRGRRKSMPLSTVVRLF</sequence>
<evidence type="ECO:0000259" key="1">
    <source>
        <dbReference type="Pfam" id="PF22275"/>
    </source>
</evidence>
<evidence type="ECO:0000313" key="3">
    <source>
        <dbReference type="Proteomes" id="UP000276886"/>
    </source>
</evidence>